<evidence type="ECO:0000313" key="2">
    <source>
        <dbReference type="Proteomes" id="UP000824120"/>
    </source>
</evidence>
<keyword evidence="2" id="KW-1185">Reference proteome</keyword>
<gene>
    <name evidence="1" type="ORF">H5410_052151</name>
</gene>
<evidence type="ECO:0000313" key="1">
    <source>
        <dbReference type="EMBL" id="KAG5581524.1"/>
    </source>
</evidence>
<organism evidence="1 2">
    <name type="scientific">Solanum commersonii</name>
    <name type="common">Commerson's wild potato</name>
    <name type="synonym">Commerson's nightshade</name>
    <dbReference type="NCBI Taxonomy" id="4109"/>
    <lineage>
        <taxon>Eukaryota</taxon>
        <taxon>Viridiplantae</taxon>
        <taxon>Streptophyta</taxon>
        <taxon>Embryophyta</taxon>
        <taxon>Tracheophyta</taxon>
        <taxon>Spermatophyta</taxon>
        <taxon>Magnoliopsida</taxon>
        <taxon>eudicotyledons</taxon>
        <taxon>Gunneridae</taxon>
        <taxon>Pentapetalae</taxon>
        <taxon>asterids</taxon>
        <taxon>lamiids</taxon>
        <taxon>Solanales</taxon>
        <taxon>Solanaceae</taxon>
        <taxon>Solanoideae</taxon>
        <taxon>Solaneae</taxon>
        <taxon>Solanum</taxon>
    </lineage>
</organism>
<name>A0A9J5X2K1_SOLCO</name>
<accession>A0A9J5X2K1</accession>
<reference evidence="1 2" key="1">
    <citation type="submission" date="2020-09" db="EMBL/GenBank/DDBJ databases">
        <title>De no assembly of potato wild relative species, Solanum commersonii.</title>
        <authorList>
            <person name="Cho K."/>
        </authorList>
    </citation>
    <scope>NUCLEOTIDE SEQUENCE [LARGE SCALE GENOMIC DNA]</scope>
    <source>
        <strain evidence="1">LZ3.2</strain>
        <tissue evidence="1">Leaf</tissue>
    </source>
</reference>
<protein>
    <submittedName>
        <fullName evidence="1">Uncharacterized protein</fullName>
    </submittedName>
</protein>
<dbReference type="AlphaFoldDB" id="A0A9J5X2K1"/>
<proteinExistence type="predicted"/>
<comment type="caution">
    <text evidence="1">The sequence shown here is derived from an EMBL/GenBank/DDBJ whole genome shotgun (WGS) entry which is preliminary data.</text>
</comment>
<dbReference type="Proteomes" id="UP000824120">
    <property type="component" value="Chromosome 10"/>
</dbReference>
<dbReference type="OrthoDB" id="10072024at2759"/>
<sequence>MNSFSTLSLSKLPPMTKANAAVSSIRSIIVTGDNLCNDGIPPDLLLPSGTCIDVELDVRVEIATLNKCDVFNEGKVSDVTPSKL</sequence>
<dbReference type="EMBL" id="JACXVP010000010">
    <property type="protein sequence ID" value="KAG5581524.1"/>
    <property type="molecule type" value="Genomic_DNA"/>
</dbReference>